<feature type="compositionally biased region" description="Pro residues" evidence="2">
    <location>
        <begin position="888"/>
        <end position="898"/>
    </location>
</feature>
<feature type="region of interest" description="Disordered" evidence="2">
    <location>
        <begin position="3136"/>
        <end position="3161"/>
    </location>
</feature>
<feature type="compositionally biased region" description="Polar residues" evidence="2">
    <location>
        <begin position="227"/>
        <end position="237"/>
    </location>
</feature>
<dbReference type="Proteomes" id="UP000232323">
    <property type="component" value="Unassembled WGS sequence"/>
</dbReference>
<feature type="region of interest" description="Disordered" evidence="2">
    <location>
        <begin position="5503"/>
        <end position="5524"/>
    </location>
</feature>
<feature type="compositionally biased region" description="Low complexity" evidence="2">
    <location>
        <begin position="5504"/>
        <end position="5524"/>
    </location>
</feature>
<feature type="compositionally biased region" description="Low complexity" evidence="2">
    <location>
        <begin position="4768"/>
        <end position="4779"/>
    </location>
</feature>
<comment type="similarity">
    <text evidence="1">Belongs to the VPS13 family.</text>
</comment>
<dbReference type="GO" id="GO:0045053">
    <property type="term" value="P:protein retention in Golgi apparatus"/>
    <property type="evidence" value="ECO:0007669"/>
    <property type="project" value="TreeGrafter"/>
</dbReference>
<feature type="region of interest" description="Disordered" evidence="2">
    <location>
        <begin position="5441"/>
        <end position="5464"/>
    </location>
</feature>
<feature type="region of interest" description="Disordered" evidence="2">
    <location>
        <begin position="2340"/>
        <end position="2372"/>
    </location>
</feature>
<dbReference type="OrthoDB" id="428159at2759"/>
<feature type="region of interest" description="Disordered" evidence="2">
    <location>
        <begin position="2217"/>
        <end position="2261"/>
    </location>
</feature>
<feature type="region of interest" description="Disordered" evidence="2">
    <location>
        <begin position="2163"/>
        <end position="2190"/>
    </location>
</feature>
<dbReference type="InterPro" id="IPR009543">
    <property type="entry name" value="VPS13_VAB"/>
</dbReference>
<evidence type="ECO:0000313" key="4">
    <source>
        <dbReference type="EMBL" id="GAX77877.1"/>
    </source>
</evidence>
<feature type="compositionally biased region" description="Basic and acidic residues" evidence="2">
    <location>
        <begin position="1266"/>
        <end position="1276"/>
    </location>
</feature>
<dbReference type="PANTHER" id="PTHR16166">
    <property type="entry name" value="VACUOLAR PROTEIN SORTING-ASSOCIATED PROTEIN VPS13"/>
    <property type="match status" value="1"/>
</dbReference>
<dbReference type="Pfam" id="PF25036">
    <property type="entry name" value="VPS13_VAB"/>
    <property type="match status" value="1"/>
</dbReference>
<feature type="region of interest" description="Disordered" evidence="2">
    <location>
        <begin position="268"/>
        <end position="293"/>
    </location>
</feature>
<organism evidence="4 5">
    <name type="scientific">Chlamydomonas eustigma</name>
    <dbReference type="NCBI Taxonomy" id="1157962"/>
    <lineage>
        <taxon>Eukaryota</taxon>
        <taxon>Viridiplantae</taxon>
        <taxon>Chlorophyta</taxon>
        <taxon>core chlorophytes</taxon>
        <taxon>Chlorophyceae</taxon>
        <taxon>CS clade</taxon>
        <taxon>Chlamydomonadales</taxon>
        <taxon>Chlamydomonadaceae</taxon>
        <taxon>Chlamydomonas</taxon>
    </lineage>
</organism>
<feature type="compositionally biased region" description="Low complexity" evidence="2">
    <location>
        <begin position="2783"/>
        <end position="2793"/>
    </location>
</feature>
<feature type="compositionally biased region" description="Polar residues" evidence="2">
    <location>
        <begin position="2476"/>
        <end position="2487"/>
    </location>
</feature>
<accession>A0A250X470</accession>
<dbReference type="EMBL" id="BEGY01000028">
    <property type="protein sequence ID" value="GAX77877.1"/>
    <property type="molecule type" value="Genomic_DNA"/>
</dbReference>
<protein>
    <recommendedName>
        <fullName evidence="3">Vacuolar protein sorting-associated protein 13 VPS13 adaptor binding domain-containing protein</fullName>
    </recommendedName>
</protein>
<feature type="compositionally biased region" description="Low complexity" evidence="2">
    <location>
        <begin position="2218"/>
        <end position="2245"/>
    </location>
</feature>
<evidence type="ECO:0000259" key="3">
    <source>
        <dbReference type="Pfam" id="PF25036"/>
    </source>
</evidence>
<gene>
    <name evidence="4" type="ORF">CEUSTIGMA_g5319.t1</name>
</gene>
<feature type="compositionally biased region" description="Low complexity" evidence="2">
    <location>
        <begin position="645"/>
        <end position="665"/>
    </location>
</feature>
<feature type="region of interest" description="Disordered" evidence="2">
    <location>
        <begin position="2601"/>
        <end position="2637"/>
    </location>
</feature>
<feature type="compositionally biased region" description="Low complexity" evidence="2">
    <location>
        <begin position="2718"/>
        <end position="2744"/>
    </location>
</feature>
<dbReference type="GO" id="GO:0006623">
    <property type="term" value="P:protein targeting to vacuole"/>
    <property type="evidence" value="ECO:0007669"/>
    <property type="project" value="TreeGrafter"/>
</dbReference>
<sequence length="6778" mass="714428">MYLGTACESAFGASLQTYFIIQIPWGQWTVTGHPLVISLCDVHLNLQARESVEWEEEAAIHRDHCAKHAELAAAELAKLSSRLESQRLQRTDKGGNPASTRSGAVWGLSYIIDLLSRFLLSRLQLSISNVNVQFKTPSYQAGCKHNVLGLKLEKLTTAVDLQTLPKSLADIMSSSAGPKSLQSSQASCIMRHLGLEQVQLYWQQSQAGEGENCCRDFKHKDHPEASPTGQGTMLPHQQQAAIIKDRDLLIKPFDCTLRVSMLRPAAAAAAAGPPRQQPQNHDSRHGTCDYGNAAADSSATKQAHHVEADPAVTCLDAALVSQRIHLQISPAQMSGIYALLDDTEIWMKRSRYGRFRPPGWLTAQEARHIHCSPSSSVPSLKVQRMAIEGSPKDDTSPVLPVDMPCSLMTYNYSNGDYHAPVPNRATALWKDVWKDVWKYAIRAVLYDIRMRRHGTNAPMKLRDFGVLRRQYLRLYTHRLVSHFSNHLAATSEAACHSSGAVFPLGHDNRDGNIIKGGVVTSRPRSLSRRVSVEMTRMENEGGMELQKLEADLDVQQILLFRALAEQEVERHSSILAPVSSAGPVQAEASCAGPIQVEDAGKGGSLLCVPQKSMSPLHPPLPSPPLPSPPLVSDTGVTNTFILSQPTSPTSPTTPTTPTTPTKTSPQAACTSRLPAASKTASGASNLLKASLRSDDETAQPESIEASAAMSQAAGVMHSAGKHMPCHALQLQSCTEDYAFLAGQASSDQGPYLDSKQAGSHIVNDGSHVLLESSRSSGSVNISASDSVTALQLQSITTEGGGIPHLKSITTEGRDIPQLQSITTEGKGISQNAAPLKRDHNPSWLSWGIQGMYSFFTSGKPSLMNTTTAVGDEAGSQPSAMSTPLSTLPSPPVQPPSVPSPSDVEALYQLMHYQSDTQPDGVFEDVILQQSTASDVTSADLSSHSSIPAFKQLQSTERECQRSTPNTSGAASLACGPLHSSGSGAGADTSSGINMDQGHGGGGDYVRPLNCQAKEDFRLKVHILEVVFSMKDYALTSSEDTMASDEASPTATVTSVTTKPLAAVKLHGTLTKDSRPDSSKKLRPVAEDGHHQQSPTRAVDDELLLLRLHLSTVGFEVVHLASGDINGDMMVQGMMLKDYCSDPGSSDWIMRDSASSSSACHHESPIASYNVSKGEKVPSSNAENSSIFGSIFAFNRGVANTDTSTDSTELGVTLASSSAQRGPLPSPLASSSAQRGPLPSPLASLSSQRGPLPSPRSHTWRSSLDLGHLESRSREGAHASSHHHAQQPGGSTPVADTCLSYTNPLLVPSGYSSSFLRQNSQHSILVSEPSESDLLSWHAGPTTSSSTSARTRAVASSSRSSCGGGAPSVFNNTTSAPLLRAGGSSHIATHGWAAARSSQSALGAVAAVMSPVSTHPVTSPFLHLSLHLPPSSSTAATAAAAASGSSACRLKQSAGTSRPGSPPSSSHLLAGSVTCSGLVRIKVSPFQLRYHPACFEKVSFAFSPDALDSAVRPAHHHLLMSSCLSLPTRHAQLLAQGQSLGFKPSGQSLRVHMEMEEIVVVVDHPLGSRLLTAHSQPPYLAEKCGVVHTAGTNNPASTSTTSTPQMTRQLNCVELIFKSVSFKSKSQGAESGTGHTASQSHTTLLTLLNMHTSGCNPAAGDPLWSVAMDGSLQQYIQSLTLQAVQEAEEALVYSKYVAEVSSVTLQLLPTHRQHLAVGALFATDASEAGAPGFFEGVVSSPQKRLFPVSPSHPVEEGLESSSSLPLPSLSLKATISKNCMAPFDSMLPHTRMDVEVAILAEGSHSKKIHVVGNCSDNYGTLVASELSALASFFQSVLSSEKHSNQDPRASSAIQPKTQKPSPSYRKATSVASAQLKLSGAENTAGGESVVGGSRSPQLLVGSLKCHPFLISYIHDLPRGGLAEEVGRHAAAIKPLHQQQTISHAGAASSSLGAPLSPNLAITALDLSCPSGCTFNFDLRGSQTSMSTFIPQLQLQHSSADSATAAIQGTLPYPIQHASMEDIQVSFSTSTLSSGSHWEVALRIQAAHVRGFVDDPGCFLEPNRVCKPQGAAPIRKEPLGAGGSVIHHHQPASGLDAGDRATSASGEISPMIALSFRSRCVSKDQGGGTEGQQAADVADALLSSAMNASSFSNCAAQTSGTLSGSLLIDEKPLPPPPLSSSSEHYPHSSATLATSESELQVLVQGMAVGSSLLTAFAQNSSSSSSSKTNSSSPGITSPSAPSAPHAANMGRNDSEGTTLSHYDRGAGRLYHGATTSVVAAAANSGNLPSEEPSTNAAVAAAAAAAEGGKATEISEAMLEILGLQVQVCDCMLVVMSKGVLSHNQDKDQDRPPCHSRDQGRHNVGLGKGRSNNQTGEMMWDSLPSCLGMLTLHRADLVLPHFVVSSAGYEGSTEGWTSGRPILSPSTHQGCSLGSGDLSIFMERPYWQQPDDDPQQLSASGAAAASSDLSGSDRRKEQLPSNQLGSGSNYSRTVPAATACIQDLMLLIEDQVLPGALTPIMYVSTAQLSGMPPHHDNYNGCYSLSSSTGANACKTLFGRPELAGASLALNIGQVHGTVRPEQASIVNHLISVIMMYKHDDGFSDNSTTDPAGTAGTANGAAKTKASAASSTGTESITTDRPATVQEMFAKGRALPPVHVSAAIQSVNFTLLSHSDCMDDEDCYDQELRDEVFIMGTSGQMTTSILEVELLGLSSSCNSSKLTSTGEVPTSGSSILLTGSSNEQSSSSCKEGGLRATWRSANNGRDEKDLAGSCKKQGVQPALTEGSSLPSARSSRSGDTLPSRHCVSSCAASAELSFNTLTVSHTSRHAATSSIRTKMSSSIGTMIVGHASTTAATLQDPCLPARLAAASLLGNNANTTESSPYLPSYQGQRLHGKQLLLETLSLPALWSVISGLIPPSQRSWLSESSTHDLWHYKQRSGTVKDNDAADGRPAVVRASTLDHEQLRPYLSSSNKQQSQMPVYVKSSTSVTAGAAGPSLMLHSSGIIQQATSFMAELADSKPMLTSAASDRKNKSWTVLGLNRADISARQHGISEATAEDVNGGTSADDSVAAALAAAAAAARLRYASGRTTQQPLRLSEQVLKAAEKALASSSALHNIAWVGTPPGIIKPSRSQLGRSRALSIGGAGGGRQRAGSTSGMLPVGKSPPAAGGMALYSSYRATDFGASSGSGALGMQDLTSFPCQATYQNASPLWRGGQTGRDTASGGVVPWLGTGRVVEEEEEEEEEEFFSVVEGGSMDLNGLDDFEDLPSVVDDIGGSWIHEGNMTTKPLSYREGGLEVVITDSNTIAYHYAESSVSPELHGGSVLLAGGGGGQHPPCRSTAAAGPEYTTLQHGNRPSTTADAWSPYHNGINHTGDIISTGHPPRCSLFEPQTDFHKLARRLMPCVLTPTTNNGAGAGANKIVLEDGSACQANRVLLLLVKGVKDGSLVKVSINFHEDDDGPNHCSASATQASATQATATQATATQAPATTQAATTSSNMGTLEVCCQDIVTIVSATQWDPVLDLLWELQEYASGRAEAWLLAQQRDSTAAAGSKVLHAAAQAAQASLQQTTQELEVHLSQQNKARLQSSAVKMPDAMQSYPHGKEAEGPVPLPKSVVSFPHEVSPSLKLMLSMGVTVNVCAGPERLYGSSTAALAAAAASIRHPAPARVHSDASLPDATVAVEGGASRITSIGQSPNNAAFLSMNSPNSTDENVNKDCLSSHFAETSASAWPVVLPCMSLHISLLSQADLCSTDGKVFSVCVDLRSATLQAGSVALLHCQQGVYQHTCVGDVNCEAPRESDEVSEDDEQVHLLRDRIVGTDYDRLDKMRFLHGWQTSVEVEPLIHVQDMKCSMTNARPLIGDQQRKCHGPGCAASAAAPAPAADLQAVVPAVASSLPPDGSTQHDALRLSVGAVKVPDVGEDEGTASAGAECGINGLSMGPSLSTFLTDRPACVASVAGPAGPRSRGPSCSGISAGRDYQQEDVIIAISDLEPASSVWLDMGITNVSLYVGDAAVSAAARFMVVLNSSSEAGLPASAPSPSFHTANQDHQPTSNMFPKGVVTQSVMPEASEIGLTTMVTSPLLDASSGNASGYLPSATSTTNSTSFMGLQIPIVFPPAGLQASLSIQTLAMVWMSSERRQLVLVGTHESRHGARTLEPVFPGSSVPLFEAACQDLHVNLTTSGQAIAPVQQPSLTQQEGSKLKDAAETVSCKHTSVGGQSLQRFKPASLRQTAIDARQSDQLALTLSGTILLDCFNSEKLGWEPVLEPWILKAGLRGAICTSSAVPPTLSHHSSSAMSSNLSSASYLVMPEIDISATGQAELTVSPSLFSCVTAGNRMAEEIKAEARAFALAPPLLQSLAIAAALEAKSTWPSVTADEVINQVGIHRSLCAEGVSSGIEVEFERLASADKKLLRSYNAHRLQLLDDLTSVVSASHNLSQSRASAPYLPSTSLLHSVHSAKLNGLNKYDPASQVLNKAQVVPSVFMGNWNHHDLRCHLREDEGCSSFNAIAGMVDIKFDRNGPLEQHEIPCCTSNQYEGSGEVVAVKRPQERSCWLWNRLGCSLELMLAASSSFQVEDLTRHGGSLHHHEAGPHLTQLLPMNALCEVPLRLIMSTSSALNRMQADGNESDALIDDTCCILCRTQPLLGRYVTPLYIVAAALDDDAAVSSLSTSAGAKLSSRFQDPPSWCMAATSSVRTAGGGIEFGMKPGLSSTIMSTEKVKRVNSARRCCLFFRPALNFLRPFLCGSVSASWQGPLKLITGFDSLTSSPLKGASSASSQSPEHTKQVSGHTKQVFPLTSAVGYQGDPLTRRSGDEVGGVLSEAGPSLISVVFEKESALPPPISQTCFKKCNRKDACLNTAPHCFTLRSNVELVNSTSLPISIVRIDSVSTIANNEPGGGGCSGDHTAAGGAAAAAGLWRYSGCSSGSGLRNSACSETVEAVQMLTPTASTSSGFFSTNSKRHHYKSLLHLGPGERGWLPLSLFIPTASTGSSVSHEAPPLCAVQVHASGSAQYPSLHGSMEQLTTIESASSSCLSQPLQLLHLLRQRAALAANLGAMASKGSVQPLLSCTKEGLQSSPSVDLGGEVTHNNNAVMEEADYCNEYKDCHGCYTSTPAAHHDKVLTAAPRRVFMLLSVEPHEIESDYGWELRLRPPMIITNALPVPVSATLLTVAQVPEPSDSPYSDSSGNTIIREISLVLPALSQPIPVYGCSAQSLLGVQVRPTGLQQSAPLDLKTLLNEAEAEHMKHLCSDAPSGSLSLPNSWLINSGGGPASKHVVPKRSLFGWSSRYEEAVQVRGAPGSGLAAILVHSAVRVEASSQLLQVPPHGLVSPGASSSAARVPSHVLSTNLKHDLGQVELALYCKLWVYNCTGVPLALQPLLPEGSSAPALGSLPLPPPTRWLPPCLKMDGQQMAEGAASSAWRPALHKRSTLYPWQTRAGAEASTLRSASASMSGNCTNSSDQRDSKRRANLIVSNLAGSYTAAASGRTSAGLGMIAESVMAARGASSSNPNSVTTPPGKAPSISSAATAAARAAAKRNKASVAKIGSGRQYKARRQSSTASVVPGGNDRLLGSRRVTGGTNSEWSGGSSAAASAALGLPLHCTSLPPCLCGDVWQAGMMCADDDVLPLQLGVMNADGKAGPPSGYFQLCASPHAASSLSIALSGLSCDPSTALPSPPWSAPLCLEVGAAPITVLLPFPMPPGDIWPSHLCGSGHETTPARRRSQQSLQDEEENGDVQPPQASPGPALFVAVRLVKWRRGSGRCLALYVGPWHIMPRFVIHNALQVPLQLQQTDGQGLIRTPEEADERWTPLAPHQSRPLHWPCVHPSKSRTKHTAPAMKFLRSSHGSFSSAAEVALTDGALMFNVRVSQPGWSWSGCIDLGGSVKPGEFLIKVRQRNQQETLLLRVDVHTSRSGLVLVKLSHQASAFSPFRIDNCTTQRLHIRQVGVIGVDEDVIRPFSSLPYTWDEPSTQKPRLCVDLSGGRRLGHYTLQDVGLQEWLEAPTGGSGTLRVRKLHSNQQRGFLSRAAAALATMLPPHHTSPALAALDGLSHVGDSSINPVQTPFSYVPKKDTLLLIVAVEADGPTRVLKVIDANRHVLIPSLGTAATYSVESAAKELMHGQILSAGGVRVISEDVQCPGLRRKGGSEKVCSGPMAAGQVKRCLTVSLNLSAVGLSLVSKTEEVAYLNVQGLKVGVNINDVEAQCELQLGGIQLDNCLRGAEFPVTIFSPAERNLFGNAVIPQEEKIVRHEDGYQDSSATLNPDSLKALALNVSLWRSLRGGGVLCVREVNLDVAPIALYLEEVALRRLASTAEQMRTASFGDTALMHSLPYGSRVSHISHMLEAASKQVAPSEILLTSAPDIRRLATLQSPSSTCASSKMISTEQSASSSKIYIQSALVSALNLSLSFMPAPWHLLLDEPHTPQSTSSSNNAYSPILYTLQHNSGSWRASRQHYSYTTTAAAAAAAPTGCVHAGSSSSSAGSGAGTDGGGMMRVLLSLAQLEGAWVQLKPLQLRHPLVTHEALGQVVAGHYLSSAFGELYKLIGALDLFGDAVRLVRGLGVGMWHLIALPAEGAVKGSPGVFFLGLMRGISSMTKNMCYGTSNSITKGCRRARATLLALCSRDVAAGITLSAQSSRKSMLAVSKRRSTAASSHAEKYHLSGNDMRCWRCSVVNPSHLEESGTGNNLRARVGMRMVKYHQKRRDLLEAFLAGYGAILSRISSRASELPVWALPRSVLEGCLQGLVLPVLILLEIAESSALSFRSVFSSRAPLERFRVPRIQ</sequence>
<feature type="compositionally biased region" description="Low complexity" evidence="2">
    <location>
        <begin position="2603"/>
        <end position="2635"/>
    </location>
</feature>
<feature type="region of interest" description="Disordered" evidence="2">
    <location>
        <begin position="1201"/>
        <end position="1295"/>
    </location>
</feature>
<feature type="region of interest" description="Disordered" evidence="2">
    <location>
        <begin position="218"/>
        <end position="237"/>
    </location>
</feature>
<feature type="region of interest" description="Disordered" evidence="2">
    <location>
        <begin position="1841"/>
        <end position="1867"/>
    </location>
</feature>
<feature type="compositionally biased region" description="Low complexity" evidence="2">
    <location>
        <begin position="877"/>
        <end position="887"/>
    </location>
</feature>
<feature type="region of interest" description="Disordered" evidence="2">
    <location>
        <begin position="640"/>
        <end position="681"/>
    </location>
</feature>
<feature type="compositionally biased region" description="Polar residues" evidence="2">
    <location>
        <begin position="1201"/>
        <end position="1219"/>
    </location>
</feature>
<feature type="compositionally biased region" description="Low complexity" evidence="2">
    <location>
        <begin position="2452"/>
        <end position="2467"/>
    </location>
</feature>
<evidence type="ECO:0000256" key="2">
    <source>
        <dbReference type="SAM" id="MobiDB-lite"/>
    </source>
</evidence>
<feature type="compositionally biased region" description="Low complexity" evidence="2">
    <location>
        <begin position="2177"/>
        <end position="2187"/>
    </location>
</feature>
<name>A0A250X470_9CHLO</name>
<feature type="region of interest" description="Disordered" evidence="2">
    <location>
        <begin position="2718"/>
        <end position="2798"/>
    </location>
</feature>
<feature type="region of interest" description="Disordered" evidence="2">
    <location>
        <begin position="5706"/>
        <end position="5741"/>
    </location>
</feature>
<proteinExistence type="inferred from homology"/>
<evidence type="ECO:0000313" key="5">
    <source>
        <dbReference type="Proteomes" id="UP000232323"/>
    </source>
</evidence>
<feature type="region of interest" description="Disordered" evidence="2">
    <location>
        <begin position="5536"/>
        <end position="5585"/>
    </location>
</feature>
<feature type="domain" description="Vacuolar protein sorting-associated protein 13 VPS13 adaptor binding" evidence="3">
    <location>
        <begin position="5771"/>
        <end position="5969"/>
    </location>
</feature>
<reference evidence="4 5" key="1">
    <citation type="submission" date="2017-08" db="EMBL/GenBank/DDBJ databases">
        <title>Acidophilic green algal genome provides insights into adaptation to an acidic environment.</title>
        <authorList>
            <person name="Hirooka S."/>
            <person name="Hirose Y."/>
            <person name="Kanesaki Y."/>
            <person name="Higuchi S."/>
            <person name="Fujiwara T."/>
            <person name="Onuma R."/>
            <person name="Era A."/>
            <person name="Ohbayashi R."/>
            <person name="Uzuka A."/>
            <person name="Nozaki H."/>
            <person name="Yoshikawa H."/>
            <person name="Miyagishima S.Y."/>
        </authorList>
    </citation>
    <scope>NUCLEOTIDE SEQUENCE [LARGE SCALE GENOMIC DNA]</scope>
    <source>
        <strain evidence="4 5">NIES-2499</strain>
    </source>
</reference>
<feature type="compositionally biased region" description="Basic and acidic residues" evidence="2">
    <location>
        <begin position="2341"/>
        <end position="2358"/>
    </location>
</feature>
<feature type="compositionally biased region" description="Polar residues" evidence="2">
    <location>
        <begin position="5442"/>
        <end position="5458"/>
    </location>
</feature>
<feature type="compositionally biased region" description="Polar residues" evidence="2">
    <location>
        <begin position="1845"/>
        <end position="1860"/>
    </location>
</feature>
<feature type="region of interest" description="Disordered" evidence="2">
    <location>
        <begin position="2444"/>
        <end position="2487"/>
    </location>
</feature>
<evidence type="ECO:0000256" key="1">
    <source>
        <dbReference type="ARBA" id="ARBA00006545"/>
    </source>
</evidence>
<comment type="caution">
    <text evidence="4">The sequence shown here is derived from an EMBL/GenBank/DDBJ whole genome shotgun (WGS) entry which is preliminary data.</text>
</comment>
<dbReference type="PANTHER" id="PTHR16166:SF93">
    <property type="entry name" value="INTERMEMBRANE LIPID TRANSFER PROTEIN VPS13"/>
    <property type="match status" value="1"/>
</dbReference>
<keyword evidence="5" id="KW-1185">Reference proteome</keyword>
<feature type="region of interest" description="Disordered" evidence="2">
    <location>
        <begin position="1068"/>
        <end position="1095"/>
    </location>
</feature>
<dbReference type="InterPro" id="IPR026847">
    <property type="entry name" value="VPS13"/>
</dbReference>
<feature type="region of interest" description="Disordered" evidence="2">
    <location>
        <begin position="4768"/>
        <end position="4789"/>
    </location>
</feature>
<feature type="region of interest" description="Disordered" evidence="2">
    <location>
        <begin position="865"/>
        <end position="900"/>
    </location>
</feature>
<feature type="compositionally biased region" description="Basic and acidic residues" evidence="2">
    <location>
        <begin position="1069"/>
        <end position="1090"/>
    </location>
</feature>